<dbReference type="InterPro" id="IPR017900">
    <property type="entry name" value="4Fe4S_Fe_S_CS"/>
</dbReference>
<keyword evidence="3" id="KW-0408">Iron</keyword>
<gene>
    <name evidence="6" type="ORF">BLW93_00150</name>
</gene>
<dbReference type="GO" id="GO:0046872">
    <property type="term" value="F:metal ion binding"/>
    <property type="evidence" value="ECO:0007669"/>
    <property type="project" value="UniProtKB-KW"/>
</dbReference>
<dbReference type="SUPFAM" id="SSF54862">
    <property type="entry name" value="4Fe-4S ferredoxins"/>
    <property type="match status" value="1"/>
</dbReference>
<name>A0A1R1MNR9_9BACT</name>
<dbReference type="Gene3D" id="3.30.70.3270">
    <property type="match status" value="1"/>
</dbReference>
<dbReference type="STRING" id="1914305.BLW93_00150"/>
<dbReference type="OrthoDB" id="9804603at2"/>
<feature type="domain" description="4Fe-4S ferredoxin-type" evidence="5">
    <location>
        <begin position="37"/>
        <end position="68"/>
    </location>
</feature>
<proteinExistence type="predicted"/>
<dbReference type="EMBL" id="MOEN01000001">
    <property type="protein sequence ID" value="OMH41334.1"/>
    <property type="molecule type" value="Genomic_DNA"/>
</dbReference>
<protein>
    <submittedName>
        <fullName evidence="6">Tungsten formylmethanofuran dehydrogenase</fullName>
    </submittedName>
</protein>
<evidence type="ECO:0000313" key="7">
    <source>
        <dbReference type="Proteomes" id="UP000187408"/>
    </source>
</evidence>
<keyword evidence="2" id="KW-0479">Metal-binding</keyword>
<dbReference type="Pfam" id="PF12838">
    <property type="entry name" value="Fer4_7"/>
    <property type="match status" value="1"/>
</dbReference>
<keyword evidence="7" id="KW-1185">Reference proteome</keyword>
<dbReference type="PANTHER" id="PTHR43687:SF4">
    <property type="entry name" value="BLR5484 PROTEIN"/>
    <property type="match status" value="1"/>
</dbReference>
<dbReference type="Gene3D" id="3.30.70.20">
    <property type="match status" value="1"/>
</dbReference>
<dbReference type="PROSITE" id="PS51379">
    <property type="entry name" value="4FE4S_FER_2"/>
    <property type="match status" value="2"/>
</dbReference>
<sequence length="79" mass="8751">MSKPKGIVEINVDWCKGCNVCAAICPTNVLELDKIKAIMTVKYPEKCIGCKQCELVCPDFCIFVFTPEEFEEITGSKSA</sequence>
<evidence type="ECO:0000313" key="6">
    <source>
        <dbReference type="EMBL" id="OMH41334.1"/>
    </source>
</evidence>
<keyword evidence="1" id="KW-0004">4Fe-4S</keyword>
<dbReference type="AlphaFoldDB" id="A0A1R1MNR9"/>
<evidence type="ECO:0000259" key="5">
    <source>
        <dbReference type="PROSITE" id="PS51379"/>
    </source>
</evidence>
<evidence type="ECO:0000256" key="1">
    <source>
        <dbReference type="ARBA" id="ARBA00022485"/>
    </source>
</evidence>
<dbReference type="Proteomes" id="UP000187408">
    <property type="component" value="Unassembled WGS sequence"/>
</dbReference>
<comment type="caution">
    <text evidence="6">The sequence shown here is derived from an EMBL/GenBank/DDBJ whole genome shotgun (WGS) entry which is preliminary data.</text>
</comment>
<organism evidence="6 7">
    <name type="scientific">Desulfurobacterium indicum</name>
    <dbReference type="NCBI Taxonomy" id="1914305"/>
    <lineage>
        <taxon>Bacteria</taxon>
        <taxon>Pseudomonadati</taxon>
        <taxon>Aquificota</taxon>
        <taxon>Aquificia</taxon>
        <taxon>Desulfurobacteriales</taxon>
        <taxon>Desulfurobacteriaceae</taxon>
        <taxon>Desulfurobacterium</taxon>
    </lineage>
</organism>
<reference evidence="6 7" key="1">
    <citation type="submission" date="2016-10" db="EMBL/GenBank/DDBJ databases">
        <title>Genome sequence of a sulfur-reducing bacterium Desulfurobacterium indicum K6013.</title>
        <authorList>
            <person name="Cao J."/>
            <person name="Shao Z."/>
            <person name="Alain K."/>
            <person name="Jebbar M."/>
        </authorList>
    </citation>
    <scope>NUCLEOTIDE SEQUENCE [LARGE SCALE GENOMIC DNA]</scope>
    <source>
        <strain evidence="6 7">K6013</strain>
    </source>
</reference>
<evidence type="ECO:0000256" key="3">
    <source>
        <dbReference type="ARBA" id="ARBA00023004"/>
    </source>
</evidence>
<dbReference type="RefSeq" id="WP_022846273.1">
    <property type="nucleotide sequence ID" value="NZ_MOEN01000001.1"/>
</dbReference>
<keyword evidence="4" id="KW-0411">Iron-sulfur</keyword>
<feature type="domain" description="4Fe-4S ferredoxin-type" evidence="5">
    <location>
        <begin position="6"/>
        <end position="35"/>
    </location>
</feature>
<evidence type="ECO:0000256" key="4">
    <source>
        <dbReference type="ARBA" id="ARBA00023014"/>
    </source>
</evidence>
<evidence type="ECO:0000256" key="2">
    <source>
        <dbReference type="ARBA" id="ARBA00022723"/>
    </source>
</evidence>
<dbReference type="PANTHER" id="PTHR43687">
    <property type="entry name" value="ADENYLYLSULFATE REDUCTASE, BETA SUBUNIT"/>
    <property type="match status" value="1"/>
</dbReference>
<dbReference type="PROSITE" id="PS00198">
    <property type="entry name" value="4FE4S_FER_1"/>
    <property type="match status" value="2"/>
</dbReference>
<dbReference type="InterPro" id="IPR050572">
    <property type="entry name" value="Fe-S_Ferredoxin"/>
</dbReference>
<dbReference type="InterPro" id="IPR017896">
    <property type="entry name" value="4Fe4S_Fe-S-bd"/>
</dbReference>
<dbReference type="GO" id="GO:0051539">
    <property type="term" value="F:4 iron, 4 sulfur cluster binding"/>
    <property type="evidence" value="ECO:0007669"/>
    <property type="project" value="UniProtKB-KW"/>
</dbReference>
<accession>A0A1R1MNR9</accession>